<sequence>MLLAVTVLTATADTAPTAAPPETNATTTAAPETNATTTAAPETTTTTAAPETTTTTAAPETNLATSLGSTTTHTEKNDGEDSFSSESQSHFVLILILLCVLAICGITYYVRSKSPRYEQLHPSSAEDCPIEMNNNPTAAIPVKPSGGWDVDSDDYE</sequence>
<keyword evidence="4" id="KW-1185">Reference proteome</keyword>
<evidence type="ECO:0000256" key="1">
    <source>
        <dbReference type="SAM" id="MobiDB-lite"/>
    </source>
</evidence>
<gene>
    <name evidence="3" type="ORF">BSAL_60775</name>
</gene>
<dbReference type="EMBL" id="CYKH01000276">
    <property type="protein sequence ID" value="CUF26048.1"/>
    <property type="molecule type" value="Genomic_DNA"/>
</dbReference>
<accession>A0A0S4IQQ2</accession>
<keyword evidence="2" id="KW-1133">Transmembrane helix</keyword>
<feature type="region of interest" description="Disordered" evidence="1">
    <location>
        <begin position="133"/>
        <end position="156"/>
    </location>
</feature>
<dbReference type="VEuPathDB" id="TriTrypDB:BSAL_60775"/>
<dbReference type="Proteomes" id="UP000051952">
    <property type="component" value="Unassembled WGS sequence"/>
</dbReference>
<name>A0A0S4IQQ2_BODSA</name>
<organism evidence="3 4">
    <name type="scientific">Bodo saltans</name>
    <name type="common">Flagellated protozoan</name>
    <dbReference type="NCBI Taxonomy" id="75058"/>
    <lineage>
        <taxon>Eukaryota</taxon>
        <taxon>Discoba</taxon>
        <taxon>Euglenozoa</taxon>
        <taxon>Kinetoplastea</taxon>
        <taxon>Metakinetoplastina</taxon>
        <taxon>Eubodonida</taxon>
        <taxon>Bodonidae</taxon>
        <taxon>Bodo</taxon>
    </lineage>
</organism>
<keyword evidence="2" id="KW-0812">Transmembrane</keyword>
<evidence type="ECO:0000313" key="4">
    <source>
        <dbReference type="Proteomes" id="UP000051952"/>
    </source>
</evidence>
<protein>
    <submittedName>
        <fullName evidence="3">Membrane-associated protein, putative</fullName>
    </submittedName>
</protein>
<keyword evidence="2" id="KW-0472">Membrane</keyword>
<feature type="compositionally biased region" description="Low complexity" evidence="1">
    <location>
        <begin position="14"/>
        <end position="65"/>
    </location>
</feature>
<feature type="region of interest" description="Disordered" evidence="1">
    <location>
        <begin position="14"/>
        <end position="84"/>
    </location>
</feature>
<dbReference type="AlphaFoldDB" id="A0A0S4IQQ2"/>
<evidence type="ECO:0000256" key="2">
    <source>
        <dbReference type="SAM" id="Phobius"/>
    </source>
</evidence>
<feature type="transmembrane region" description="Helical" evidence="2">
    <location>
        <begin position="91"/>
        <end position="110"/>
    </location>
</feature>
<reference evidence="4" key="1">
    <citation type="submission" date="2015-09" db="EMBL/GenBank/DDBJ databases">
        <authorList>
            <consortium name="Pathogen Informatics"/>
        </authorList>
    </citation>
    <scope>NUCLEOTIDE SEQUENCE [LARGE SCALE GENOMIC DNA]</scope>
    <source>
        <strain evidence="4">Lake Konstanz</strain>
    </source>
</reference>
<evidence type="ECO:0000313" key="3">
    <source>
        <dbReference type="EMBL" id="CUF26048.1"/>
    </source>
</evidence>
<proteinExistence type="predicted"/>